<dbReference type="Proteomes" id="UP000295008">
    <property type="component" value="Unassembled WGS sequence"/>
</dbReference>
<name>A0A4R1RMJ8_HYDET</name>
<dbReference type="Pfam" id="PF00144">
    <property type="entry name" value="Beta-lactamase"/>
    <property type="match status" value="1"/>
</dbReference>
<evidence type="ECO:0000313" key="5">
    <source>
        <dbReference type="Proteomes" id="UP000295008"/>
    </source>
</evidence>
<dbReference type="EMBL" id="SLUN01000014">
    <property type="protein sequence ID" value="TCL67329.1"/>
    <property type="molecule type" value="Genomic_DNA"/>
</dbReference>
<dbReference type="OrthoDB" id="846150at2"/>
<keyword evidence="5" id="KW-1185">Reference proteome</keyword>
<dbReference type="Gene3D" id="3.40.710.10">
    <property type="entry name" value="DD-peptidase/beta-lactamase superfamily"/>
    <property type="match status" value="1"/>
</dbReference>
<dbReference type="InterPro" id="IPR012338">
    <property type="entry name" value="Beta-lactam/transpept-like"/>
</dbReference>
<feature type="signal peptide" evidence="2">
    <location>
        <begin position="1"/>
        <end position="21"/>
    </location>
</feature>
<accession>A0A4R1RMJ8</accession>
<evidence type="ECO:0000256" key="1">
    <source>
        <dbReference type="ARBA" id="ARBA00022801"/>
    </source>
</evidence>
<keyword evidence="1" id="KW-0378">Hydrolase</keyword>
<feature type="chain" id="PRO_5038906755" evidence="2">
    <location>
        <begin position="22"/>
        <end position="587"/>
    </location>
</feature>
<evidence type="ECO:0000256" key="2">
    <source>
        <dbReference type="SAM" id="SignalP"/>
    </source>
</evidence>
<feature type="domain" description="Beta-lactamase-related" evidence="3">
    <location>
        <begin position="42"/>
        <end position="364"/>
    </location>
</feature>
<dbReference type="GO" id="GO:0016787">
    <property type="term" value="F:hydrolase activity"/>
    <property type="evidence" value="ECO:0007669"/>
    <property type="project" value="UniProtKB-KW"/>
</dbReference>
<organism evidence="4 5">
    <name type="scientific">Hydrogenispora ethanolica</name>
    <dbReference type="NCBI Taxonomy" id="1082276"/>
    <lineage>
        <taxon>Bacteria</taxon>
        <taxon>Bacillati</taxon>
        <taxon>Bacillota</taxon>
        <taxon>Hydrogenispora</taxon>
    </lineage>
</organism>
<dbReference type="AlphaFoldDB" id="A0A4R1RMJ8"/>
<dbReference type="InterPro" id="IPR050789">
    <property type="entry name" value="Diverse_Enzym_Activities"/>
</dbReference>
<dbReference type="InterPro" id="IPR001466">
    <property type="entry name" value="Beta-lactam-related"/>
</dbReference>
<dbReference type="PANTHER" id="PTHR43283:SF11">
    <property type="entry name" value="BETA-LACTAMASE-RELATED DOMAIN-CONTAINING PROTEIN"/>
    <property type="match status" value="1"/>
</dbReference>
<protein>
    <submittedName>
        <fullName evidence="4">CubicO group peptidase (Beta-lactamase class C family)</fullName>
    </submittedName>
</protein>
<evidence type="ECO:0000313" key="4">
    <source>
        <dbReference type="EMBL" id="TCL67329.1"/>
    </source>
</evidence>
<dbReference type="PANTHER" id="PTHR43283">
    <property type="entry name" value="BETA-LACTAMASE-RELATED"/>
    <property type="match status" value="1"/>
</dbReference>
<gene>
    <name evidence="4" type="ORF">EDC14_101417</name>
</gene>
<evidence type="ECO:0000259" key="3">
    <source>
        <dbReference type="Pfam" id="PF00144"/>
    </source>
</evidence>
<sequence>MKNSKSSLLILFLLLFGLFPAGSPVDGEVPLGDAETIRPRLSKTITRMMKRDHIPGISIAIVDGDSVWTQNFGYADRKQKKPFSSRTIIKTGELSRLFTATAIMQLAEAGKIDIDQPLQAYLPEFAMKSRFPDAAPLTIRAILSGHSGLPFTRLKGYIGENVPYFTTLIPDLQQEYVACPPNFIHNRSTVGTSLLGAVIERVTGRRFADSMEETVLRPLAMNDSGFALREAMYDALSPGHLREEPYYEKDTRDIPDNGLYSSASDLSNFARMALGGGEYRGRALLQRATLAEMFRPQNKGIALDLANQYGLGWEINLEPRLDYAGKNLELLGDSLLYGSGILLLPEYQLGVIVTMNAHHDDLRDILYEVAKLALSVKAGFKAPPNTAPPASPVKLDPEQLPAFEGDFATHSGLVQIKRSGRGLVLSVLDRTFRMIPAPDGWFTMDPLIFGVFPAFANITEFKVTVKPISGRRLLLYSDNGKKQILGEAVKALPIPEIWQSRCGRYEGENPLGFHAELTTERGYLILVMKNEKKQLIWAWVLQPDRDQEALLQGLGIFGQETVRWAKDAEGKDLFYFSGLSFVKQKTP</sequence>
<comment type="caution">
    <text evidence="4">The sequence shown here is derived from an EMBL/GenBank/DDBJ whole genome shotgun (WGS) entry which is preliminary data.</text>
</comment>
<dbReference type="RefSeq" id="WP_132014592.1">
    <property type="nucleotide sequence ID" value="NZ_SLUN01000014.1"/>
</dbReference>
<keyword evidence="2" id="KW-0732">Signal</keyword>
<reference evidence="4 5" key="1">
    <citation type="submission" date="2019-03" db="EMBL/GenBank/DDBJ databases">
        <title>Genomic Encyclopedia of Type Strains, Phase IV (KMG-IV): sequencing the most valuable type-strain genomes for metagenomic binning, comparative biology and taxonomic classification.</title>
        <authorList>
            <person name="Goeker M."/>
        </authorList>
    </citation>
    <scope>NUCLEOTIDE SEQUENCE [LARGE SCALE GENOMIC DNA]</scope>
    <source>
        <strain evidence="4 5">LX-B</strain>
    </source>
</reference>
<dbReference type="SUPFAM" id="SSF56601">
    <property type="entry name" value="beta-lactamase/transpeptidase-like"/>
    <property type="match status" value="1"/>
</dbReference>
<proteinExistence type="predicted"/>